<dbReference type="GO" id="GO:0005886">
    <property type="term" value="C:plasma membrane"/>
    <property type="evidence" value="ECO:0007669"/>
    <property type="project" value="TreeGrafter"/>
</dbReference>
<evidence type="ECO:0000313" key="3">
    <source>
        <dbReference type="Proteomes" id="UP000236731"/>
    </source>
</evidence>
<dbReference type="InterPro" id="IPR051599">
    <property type="entry name" value="Cell_Envelope_Assoc"/>
</dbReference>
<feature type="domain" description="DUF218" evidence="1">
    <location>
        <begin position="4"/>
        <end position="139"/>
    </location>
</feature>
<dbReference type="PANTHER" id="PTHR30336">
    <property type="entry name" value="INNER MEMBRANE PROTEIN, PROBABLE PERMEASE"/>
    <property type="match status" value="1"/>
</dbReference>
<dbReference type="InterPro" id="IPR003848">
    <property type="entry name" value="DUF218"/>
</dbReference>
<organism evidence="2 3">
    <name type="scientific">Sphingobacterium lactis</name>
    <dbReference type="NCBI Taxonomy" id="797291"/>
    <lineage>
        <taxon>Bacteria</taxon>
        <taxon>Pseudomonadati</taxon>
        <taxon>Bacteroidota</taxon>
        <taxon>Sphingobacteriia</taxon>
        <taxon>Sphingobacteriales</taxon>
        <taxon>Sphingobacteriaceae</taxon>
        <taxon>Sphingobacterium</taxon>
    </lineage>
</organism>
<reference evidence="3" key="1">
    <citation type="submission" date="2016-10" db="EMBL/GenBank/DDBJ databases">
        <authorList>
            <person name="Varghese N."/>
            <person name="Submissions S."/>
        </authorList>
    </citation>
    <scope>NUCLEOTIDE SEQUENCE [LARGE SCALE GENOMIC DNA]</scope>
    <source>
        <strain evidence="3">DSM 22361</strain>
    </source>
</reference>
<dbReference type="OrthoDB" id="9782395at2"/>
<sequence length="162" mass="18407">MSTIIMVLGAPNDEYGNLSPIALDRLYKAYELADENETAQVLCTGGNGEHFNTTNRPHFYYAENFLKMKGIAPERFLPGIPSRNTMEDFCLAKASLEKIDPTVLILVTSDFHMERAKILCNKHLPTLRKLFIPAISSLNEAEMETLLAHERNALRFLRNHKK</sequence>
<dbReference type="AlphaFoldDB" id="A0A1H5RXQ7"/>
<dbReference type="Gene3D" id="3.40.50.620">
    <property type="entry name" value="HUPs"/>
    <property type="match status" value="1"/>
</dbReference>
<name>A0A1H5RXQ7_9SPHI</name>
<dbReference type="CDD" id="cd06259">
    <property type="entry name" value="YdcF-like"/>
    <property type="match status" value="1"/>
</dbReference>
<dbReference type="Proteomes" id="UP000236731">
    <property type="component" value="Unassembled WGS sequence"/>
</dbReference>
<evidence type="ECO:0000259" key="1">
    <source>
        <dbReference type="Pfam" id="PF02698"/>
    </source>
</evidence>
<keyword evidence="3" id="KW-1185">Reference proteome</keyword>
<protein>
    <submittedName>
        <fullName evidence="2">DUF218 domain-containing protein</fullName>
    </submittedName>
</protein>
<evidence type="ECO:0000313" key="2">
    <source>
        <dbReference type="EMBL" id="SEF43010.1"/>
    </source>
</evidence>
<dbReference type="PANTHER" id="PTHR30336:SF20">
    <property type="entry name" value="DUF218 DOMAIN-CONTAINING PROTEIN"/>
    <property type="match status" value="1"/>
</dbReference>
<dbReference type="Pfam" id="PF02698">
    <property type="entry name" value="DUF218"/>
    <property type="match status" value="1"/>
</dbReference>
<dbReference type="EMBL" id="FNUT01000001">
    <property type="protein sequence ID" value="SEF43010.1"/>
    <property type="molecule type" value="Genomic_DNA"/>
</dbReference>
<accession>A0A1H5RXQ7</accession>
<dbReference type="InterPro" id="IPR014729">
    <property type="entry name" value="Rossmann-like_a/b/a_fold"/>
</dbReference>
<proteinExistence type="predicted"/>
<dbReference type="RefSeq" id="WP_103904775.1">
    <property type="nucleotide sequence ID" value="NZ_CP049246.1"/>
</dbReference>
<gene>
    <name evidence="2" type="ORF">SAMN05421877_10199</name>
</gene>